<dbReference type="PROSITE" id="PS51296">
    <property type="entry name" value="RIESKE"/>
    <property type="match status" value="1"/>
</dbReference>
<keyword evidence="3" id="KW-0408">Iron</keyword>
<dbReference type="PANTHER" id="PTHR40261">
    <property type="match status" value="1"/>
</dbReference>
<feature type="region of interest" description="Disordered" evidence="5">
    <location>
        <begin position="1"/>
        <end position="82"/>
    </location>
</feature>
<keyword evidence="8" id="KW-1185">Reference proteome</keyword>
<evidence type="ECO:0000313" key="7">
    <source>
        <dbReference type="EMBL" id="MFC4357966.1"/>
    </source>
</evidence>
<dbReference type="PANTHER" id="PTHR40261:SF1">
    <property type="entry name" value="RIESKE DOMAIN-CONTAINING PROTEIN"/>
    <property type="match status" value="1"/>
</dbReference>
<dbReference type="Proteomes" id="UP001595921">
    <property type="component" value="Unassembled WGS sequence"/>
</dbReference>
<organism evidence="7 8">
    <name type="scientific">Halobium salinum</name>
    <dbReference type="NCBI Taxonomy" id="1364940"/>
    <lineage>
        <taxon>Archaea</taxon>
        <taxon>Methanobacteriati</taxon>
        <taxon>Methanobacteriota</taxon>
        <taxon>Stenosarchaea group</taxon>
        <taxon>Halobacteria</taxon>
        <taxon>Halobacteriales</taxon>
        <taxon>Haloferacaceae</taxon>
        <taxon>Halobium</taxon>
    </lineage>
</organism>
<keyword evidence="4" id="KW-0411">Iron-sulfur</keyword>
<evidence type="ECO:0000256" key="3">
    <source>
        <dbReference type="ARBA" id="ARBA00023004"/>
    </source>
</evidence>
<sequence length="191" mass="20707">MEDSTRVSVETDEEFESGRFHEDSGEVSVGDTTFRFSVDAPSDDAAADEEGPNPNDNRTEGPGDDADMSESADPRRIGPLSAIPSKSTIRCEAVKGRRGVEVILQRNGDDVLAWRNSCPHEPQVRLDPGGGALVYGDKIVCREHGARFECDDGFCTSGPCRGQELDPIGVEVRDTGVYLSDDRFEAGNLLE</sequence>
<reference evidence="7 8" key="1">
    <citation type="journal article" date="2019" name="Int. J. Syst. Evol. Microbiol.">
        <title>The Global Catalogue of Microorganisms (GCM) 10K type strain sequencing project: providing services to taxonomists for standard genome sequencing and annotation.</title>
        <authorList>
            <consortium name="The Broad Institute Genomics Platform"/>
            <consortium name="The Broad Institute Genome Sequencing Center for Infectious Disease"/>
            <person name="Wu L."/>
            <person name="Ma J."/>
        </authorList>
    </citation>
    <scope>NUCLEOTIDE SEQUENCE [LARGE SCALE GENOMIC DNA]</scope>
    <source>
        <strain evidence="7 8">CGMCC 1.12553</strain>
    </source>
</reference>
<evidence type="ECO:0000256" key="5">
    <source>
        <dbReference type="SAM" id="MobiDB-lite"/>
    </source>
</evidence>
<dbReference type="EMBL" id="JBHSDS010000006">
    <property type="protein sequence ID" value="MFC4357966.1"/>
    <property type="molecule type" value="Genomic_DNA"/>
</dbReference>
<accession>A0ABD5PBW9</accession>
<dbReference type="SUPFAM" id="SSF50022">
    <property type="entry name" value="ISP domain"/>
    <property type="match status" value="1"/>
</dbReference>
<evidence type="ECO:0000256" key="1">
    <source>
        <dbReference type="ARBA" id="ARBA00022714"/>
    </source>
</evidence>
<evidence type="ECO:0000259" key="6">
    <source>
        <dbReference type="PROSITE" id="PS51296"/>
    </source>
</evidence>
<name>A0ABD5PBW9_9EURY</name>
<gene>
    <name evidence="7" type="ORF">ACFO0N_08405</name>
</gene>
<keyword evidence="2" id="KW-0479">Metal-binding</keyword>
<feature type="domain" description="Rieske" evidence="6">
    <location>
        <begin position="99"/>
        <end position="179"/>
    </location>
</feature>
<protein>
    <submittedName>
        <fullName evidence="7">Rieske (2Fe-2S) protein</fullName>
    </submittedName>
</protein>
<comment type="caution">
    <text evidence="7">The sequence shown here is derived from an EMBL/GenBank/DDBJ whole genome shotgun (WGS) entry which is preliminary data.</text>
</comment>
<dbReference type="InterPro" id="IPR017941">
    <property type="entry name" value="Rieske_2Fe-2S"/>
</dbReference>
<dbReference type="Pfam" id="PF00355">
    <property type="entry name" value="Rieske"/>
    <property type="match status" value="1"/>
</dbReference>
<keyword evidence="1" id="KW-0001">2Fe-2S</keyword>
<evidence type="ECO:0000313" key="8">
    <source>
        <dbReference type="Proteomes" id="UP001595921"/>
    </source>
</evidence>
<dbReference type="AlphaFoldDB" id="A0ABD5PBW9"/>
<dbReference type="CDD" id="cd03467">
    <property type="entry name" value="Rieske"/>
    <property type="match status" value="1"/>
</dbReference>
<dbReference type="GO" id="GO:0046872">
    <property type="term" value="F:metal ion binding"/>
    <property type="evidence" value="ECO:0007669"/>
    <property type="project" value="UniProtKB-KW"/>
</dbReference>
<evidence type="ECO:0000256" key="2">
    <source>
        <dbReference type="ARBA" id="ARBA00022723"/>
    </source>
</evidence>
<feature type="compositionally biased region" description="Acidic residues" evidence="5">
    <location>
        <begin position="41"/>
        <end position="51"/>
    </location>
</feature>
<dbReference type="Gene3D" id="2.102.10.10">
    <property type="entry name" value="Rieske [2Fe-2S] iron-sulphur domain"/>
    <property type="match status" value="1"/>
</dbReference>
<dbReference type="GO" id="GO:0051537">
    <property type="term" value="F:2 iron, 2 sulfur cluster binding"/>
    <property type="evidence" value="ECO:0007669"/>
    <property type="project" value="UniProtKB-KW"/>
</dbReference>
<evidence type="ECO:0000256" key="4">
    <source>
        <dbReference type="ARBA" id="ARBA00023014"/>
    </source>
</evidence>
<proteinExistence type="predicted"/>
<dbReference type="InterPro" id="IPR036922">
    <property type="entry name" value="Rieske_2Fe-2S_sf"/>
</dbReference>
<dbReference type="RefSeq" id="WP_267624451.1">
    <property type="nucleotide sequence ID" value="NZ_JAODIW010000008.1"/>
</dbReference>